<accession>A0A0G1YZE0</accession>
<reference evidence="1 2" key="1">
    <citation type="journal article" date="2015" name="Nature">
        <title>rRNA introns, odd ribosomes, and small enigmatic genomes across a large radiation of phyla.</title>
        <authorList>
            <person name="Brown C.T."/>
            <person name="Hug L.A."/>
            <person name="Thomas B.C."/>
            <person name="Sharon I."/>
            <person name="Castelle C.J."/>
            <person name="Singh A."/>
            <person name="Wilkins M.J."/>
            <person name="Williams K.H."/>
            <person name="Banfield J.F."/>
        </authorList>
    </citation>
    <scope>NUCLEOTIDE SEQUENCE [LARGE SCALE GENOMIC DNA]</scope>
</reference>
<organism evidence="1 2">
    <name type="scientific">Candidatus Gottesmanbacteria bacterium GW2011_GWB1_49_7</name>
    <dbReference type="NCBI Taxonomy" id="1618448"/>
    <lineage>
        <taxon>Bacteria</taxon>
        <taxon>Candidatus Gottesmaniibacteriota</taxon>
    </lineage>
</organism>
<evidence type="ECO:0000313" key="2">
    <source>
        <dbReference type="Proteomes" id="UP000034588"/>
    </source>
</evidence>
<proteinExistence type="predicted"/>
<comment type="caution">
    <text evidence="1">The sequence shown here is derived from an EMBL/GenBank/DDBJ whole genome shotgun (WGS) entry which is preliminary data.</text>
</comment>
<evidence type="ECO:0000313" key="1">
    <source>
        <dbReference type="EMBL" id="KKW11744.1"/>
    </source>
</evidence>
<name>A0A0G1YZE0_9BACT</name>
<sequence length="66" mass="7558">MGVVDELKNLNAILYALRQSFEKLDTKEMVKTLDRYEKVAAKFIEVLELNTAAIEANTAELKKTKR</sequence>
<dbReference type="AlphaFoldDB" id="A0A0G1YZE0"/>
<gene>
    <name evidence="1" type="ORF">UY48_C0013G0025</name>
</gene>
<protein>
    <submittedName>
        <fullName evidence="1">Uncharacterized protein</fullName>
    </submittedName>
</protein>
<dbReference type="Proteomes" id="UP000034588">
    <property type="component" value="Unassembled WGS sequence"/>
</dbReference>
<dbReference type="EMBL" id="LCQD01000013">
    <property type="protein sequence ID" value="KKW11744.1"/>
    <property type="molecule type" value="Genomic_DNA"/>
</dbReference>